<keyword evidence="2" id="KW-0597">Phosphoprotein</keyword>
<dbReference type="Pfam" id="PF00698">
    <property type="entry name" value="Acyl_transf_1"/>
    <property type="match status" value="1"/>
</dbReference>
<dbReference type="InterPro" id="IPR016035">
    <property type="entry name" value="Acyl_Trfase/lysoPLipase"/>
</dbReference>
<dbReference type="Gene3D" id="3.10.129.110">
    <property type="entry name" value="Polyketide synthase dehydratase"/>
    <property type="match status" value="1"/>
</dbReference>
<dbReference type="EMBL" id="CP031385">
    <property type="protein sequence ID" value="QPG95228.1"/>
    <property type="molecule type" value="Genomic_DNA"/>
</dbReference>
<dbReference type="Gene3D" id="3.30.70.250">
    <property type="entry name" value="Malonyl-CoA ACP transacylase, ACP-binding"/>
    <property type="match status" value="1"/>
</dbReference>
<dbReference type="InterPro" id="IPR032088">
    <property type="entry name" value="SAT"/>
</dbReference>
<feature type="region of interest" description="Disordered" evidence="6">
    <location>
        <begin position="1641"/>
        <end position="1677"/>
    </location>
</feature>
<dbReference type="InterPro" id="IPR001031">
    <property type="entry name" value="Thioesterase"/>
</dbReference>
<keyword evidence="3" id="KW-0808">Transferase</keyword>
<evidence type="ECO:0000259" key="8">
    <source>
        <dbReference type="PROSITE" id="PS52004"/>
    </source>
</evidence>
<dbReference type="InterPro" id="IPR014031">
    <property type="entry name" value="Ketoacyl_synth_C"/>
</dbReference>
<dbReference type="Pfam" id="PF16073">
    <property type="entry name" value="SAT"/>
    <property type="match status" value="1"/>
</dbReference>
<dbReference type="GO" id="GO:0044550">
    <property type="term" value="P:secondary metabolite biosynthetic process"/>
    <property type="evidence" value="ECO:0007669"/>
    <property type="project" value="UniProtKB-ARBA"/>
</dbReference>
<dbReference type="Pfam" id="PF00550">
    <property type="entry name" value="PP-binding"/>
    <property type="match status" value="2"/>
</dbReference>
<dbReference type="InterPro" id="IPR016039">
    <property type="entry name" value="Thiolase-like"/>
</dbReference>
<dbReference type="Gene3D" id="3.40.366.10">
    <property type="entry name" value="Malonyl-Coenzyme A Acyl Carrier Protein, domain 2"/>
    <property type="match status" value="2"/>
</dbReference>
<feature type="compositionally biased region" description="Pro residues" evidence="6">
    <location>
        <begin position="1663"/>
        <end position="1674"/>
    </location>
</feature>
<dbReference type="NCBIfam" id="TIGR04532">
    <property type="entry name" value="PT_fungal_PKS"/>
    <property type="match status" value="1"/>
</dbReference>
<dbReference type="SUPFAM" id="SSF55048">
    <property type="entry name" value="Probable ACP-binding domain of malonyl-CoA ACP transacylase"/>
    <property type="match status" value="1"/>
</dbReference>
<name>A0A7S9KN01_EPIFF</name>
<dbReference type="Gene3D" id="3.40.47.10">
    <property type="match status" value="1"/>
</dbReference>
<dbReference type="PROSITE" id="PS00606">
    <property type="entry name" value="KS3_1"/>
    <property type="match status" value="1"/>
</dbReference>
<feature type="region of interest" description="Disordered" evidence="6">
    <location>
        <begin position="1750"/>
        <end position="1799"/>
    </location>
</feature>
<dbReference type="SUPFAM" id="SSF47336">
    <property type="entry name" value="ACP-like"/>
    <property type="match status" value="2"/>
</dbReference>
<keyword evidence="4" id="KW-0511">Multifunctional enzyme</keyword>
<dbReference type="Gene3D" id="1.10.1200.10">
    <property type="entry name" value="ACP-like"/>
    <property type="match status" value="2"/>
</dbReference>
<dbReference type="PANTHER" id="PTHR43775">
    <property type="entry name" value="FATTY ACID SYNTHASE"/>
    <property type="match status" value="1"/>
</dbReference>
<evidence type="ECO:0000256" key="4">
    <source>
        <dbReference type="ARBA" id="ARBA00023268"/>
    </source>
</evidence>
<feature type="domain" description="Carrier" evidence="7">
    <location>
        <begin position="1800"/>
        <end position="1877"/>
    </location>
</feature>
<dbReference type="PROSITE" id="PS52019">
    <property type="entry name" value="PKS_MFAS_DH"/>
    <property type="match status" value="1"/>
</dbReference>
<dbReference type="CDD" id="cd00833">
    <property type="entry name" value="PKS"/>
    <property type="match status" value="1"/>
</dbReference>
<dbReference type="InterPro" id="IPR036736">
    <property type="entry name" value="ACP-like_sf"/>
</dbReference>
<dbReference type="FunFam" id="3.10.129.110:FF:000001">
    <property type="entry name" value="Sterigmatocystin biosynthesis polyketide synthase"/>
    <property type="match status" value="1"/>
</dbReference>
<feature type="region of interest" description="N-terminal hotdog fold" evidence="5">
    <location>
        <begin position="1320"/>
        <end position="1453"/>
    </location>
</feature>
<dbReference type="InterPro" id="IPR020806">
    <property type="entry name" value="PKS_PP-bd"/>
</dbReference>
<dbReference type="GO" id="GO:0004312">
    <property type="term" value="F:fatty acid synthase activity"/>
    <property type="evidence" value="ECO:0007669"/>
    <property type="project" value="TreeGrafter"/>
</dbReference>
<evidence type="ECO:0000256" key="6">
    <source>
        <dbReference type="SAM" id="MobiDB-lite"/>
    </source>
</evidence>
<dbReference type="InterPro" id="IPR014043">
    <property type="entry name" value="Acyl_transferase_dom"/>
</dbReference>
<evidence type="ECO:0000256" key="3">
    <source>
        <dbReference type="ARBA" id="ARBA00022679"/>
    </source>
</evidence>
<dbReference type="InterPro" id="IPR029058">
    <property type="entry name" value="AB_hydrolase_fold"/>
</dbReference>
<feature type="active site" description="Proton donor; for dehydratase activity" evidence="5">
    <location>
        <position position="1540"/>
    </location>
</feature>
<dbReference type="Gene3D" id="3.30.70.3290">
    <property type="match status" value="1"/>
</dbReference>
<dbReference type="Pfam" id="PF02801">
    <property type="entry name" value="Ketoacyl-synt_C"/>
    <property type="match status" value="1"/>
</dbReference>
<dbReference type="PROSITE" id="PS00012">
    <property type="entry name" value="PHOSPHOPANTETHEINE"/>
    <property type="match status" value="2"/>
</dbReference>
<dbReference type="InterPro" id="IPR050091">
    <property type="entry name" value="PKS_NRPS_Biosynth_Enz"/>
</dbReference>
<evidence type="ECO:0000256" key="5">
    <source>
        <dbReference type="PROSITE-ProRule" id="PRU01363"/>
    </source>
</evidence>
<evidence type="ECO:0000259" key="9">
    <source>
        <dbReference type="PROSITE" id="PS52019"/>
    </source>
</evidence>
<gene>
    <name evidence="10" type="ORF">C2857_007872</name>
</gene>
<reference evidence="10 11" key="1">
    <citation type="journal article" date="2018" name="PLoS Genet.">
        <title>Repeat elements organise 3D genome structure and mediate transcription in the filamentous fungus Epichloe festucae.</title>
        <authorList>
            <person name="Winter D.J."/>
            <person name="Ganley A.R.D."/>
            <person name="Young C.A."/>
            <person name="Liachko I."/>
            <person name="Schardl C.L."/>
            <person name="Dupont P.Y."/>
            <person name="Berry D."/>
            <person name="Ram A."/>
            <person name="Scott B."/>
            <person name="Cox M.P."/>
        </authorList>
    </citation>
    <scope>NUCLEOTIDE SEQUENCE [LARGE SCALE GENOMIC DNA]</scope>
    <source>
        <strain evidence="10 11">Fl1</strain>
    </source>
</reference>
<dbReference type="InterPro" id="IPR042104">
    <property type="entry name" value="PKS_dehydratase_sf"/>
</dbReference>
<dbReference type="InterPro" id="IPR018201">
    <property type="entry name" value="Ketoacyl_synth_AS"/>
</dbReference>
<dbReference type="OrthoDB" id="329835at2759"/>
<dbReference type="Gene3D" id="3.40.50.1820">
    <property type="entry name" value="alpha/beta hydrolase"/>
    <property type="match status" value="1"/>
</dbReference>
<evidence type="ECO:0000256" key="2">
    <source>
        <dbReference type="ARBA" id="ARBA00022553"/>
    </source>
</evidence>
<dbReference type="FunFam" id="1.10.1200.10:FF:000011">
    <property type="entry name" value="Sterigmatocystin biosynthesis polyketide synthase"/>
    <property type="match status" value="1"/>
</dbReference>
<dbReference type="Pfam" id="PF22621">
    <property type="entry name" value="CurL-like_PKS_C"/>
    <property type="match status" value="1"/>
</dbReference>
<feature type="compositionally biased region" description="Low complexity" evidence="6">
    <location>
        <begin position="1762"/>
        <end position="1783"/>
    </location>
</feature>
<dbReference type="InterPro" id="IPR020841">
    <property type="entry name" value="PKS_Beta-ketoAc_synthase_dom"/>
</dbReference>
<dbReference type="Proteomes" id="UP000594364">
    <property type="component" value="Chromosome 1"/>
</dbReference>
<dbReference type="SMART" id="SM00827">
    <property type="entry name" value="PKS_AT"/>
    <property type="match status" value="1"/>
</dbReference>
<feature type="domain" description="PKS/mFAS DH" evidence="9">
    <location>
        <begin position="1320"/>
        <end position="1627"/>
    </location>
</feature>
<dbReference type="InterPro" id="IPR049551">
    <property type="entry name" value="PKS_DH_C"/>
</dbReference>
<dbReference type="PANTHER" id="PTHR43775:SF45">
    <property type="entry name" value="CONIDIAL PIGMENT POLYKETIDE SYNTHASE ALB1"/>
    <property type="match status" value="1"/>
</dbReference>
<dbReference type="InterPro" id="IPR014030">
    <property type="entry name" value="Ketoacyl_synth_N"/>
</dbReference>
<dbReference type="InterPro" id="IPR009081">
    <property type="entry name" value="PP-bd_ACP"/>
</dbReference>
<keyword evidence="11" id="KW-1185">Reference proteome</keyword>
<dbReference type="SMART" id="SM00823">
    <property type="entry name" value="PKS_PP"/>
    <property type="match status" value="2"/>
</dbReference>
<dbReference type="GO" id="GO:0004315">
    <property type="term" value="F:3-oxoacyl-[acyl-carrier-protein] synthase activity"/>
    <property type="evidence" value="ECO:0007669"/>
    <property type="project" value="InterPro"/>
</dbReference>
<feature type="region of interest" description="C-terminal hotdog fold" evidence="5">
    <location>
        <begin position="1482"/>
        <end position="1627"/>
    </location>
</feature>
<accession>A0A7S9KN01</accession>
<dbReference type="SUPFAM" id="SSF53901">
    <property type="entry name" value="Thiolase-like"/>
    <property type="match status" value="1"/>
</dbReference>
<dbReference type="Pfam" id="PF14765">
    <property type="entry name" value="PS-DH"/>
    <property type="match status" value="1"/>
</dbReference>
<dbReference type="SUPFAM" id="SSF52151">
    <property type="entry name" value="FabD/lysophospholipase-like"/>
    <property type="match status" value="1"/>
</dbReference>
<evidence type="ECO:0000313" key="11">
    <source>
        <dbReference type="Proteomes" id="UP000594364"/>
    </source>
</evidence>
<dbReference type="GO" id="GO:0031177">
    <property type="term" value="F:phosphopantetheine binding"/>
    <property type="evidence" value="ECO:0007669"/>
    <property type="project" value="InterPro"/>
</dbReference>
<evidence type="ECO:0000313" key="10">
    <source>
        <dbReference type="EMBL" id="QPG95228.1"/>
    </source>
</evidence>
<dbReference type="InterPro" id="IPR001227">
    <property type="entry name" value="Ac_transferase_dom_sf"/>
</dbReference>
<dbReference type="SUPFAM" id="SSF53474">
    <property type="entry name" value="alpha/beta-Hydrolases"/>
    <property type="match status" value="1"/>
</dbReference>
<dbReference type="InterPro" id="IPR030918">
    <property type="entry name" value="PT_fungal_PKS"/>
</dbReference>
<proteinExistence type="predicted"/>
<dbReference type="InterPro" id="IPR006162">
    <property type="entry name" value="Ppantetheine_attach_site"/>
</dbReference>
<sequence length="2185" mass="237568">MMSDRLSRSERTVELLLFGDLTASFDHELGSLLHVRDNAALQSFFGRVASSLRQELGRLPSAIQRMFPRFTTLIDLVAKFREGEGAPVLQFCLMTVCQLAKFIQFADGRSFPSPDGTYLLGICTGSFAASAISVSKSVSQVVRTGVEAVRIAFRAALCSLLRGNSIAAPGTDKPWSVVISRSKPVEALIESFMDERGGQSFRSKLSKPYISATSPTSATLSGPPSTLQEFLAQHKLEAVQLPIKSPYHAAHIFDENDIEFALDQFPAAEFQSNQPYIPILSSSTGEVLSSANTFGDLLRIASTDVLKQVVRWENILQSCADILSGQFLDSVRLYPFFCNAAPMLSSYLAHETTLEVSIQNSISPPLASPQSTTATGDFGQSKIAIIGYSGRFPEAASNDELWNLLRSARDVHRTIPEDRFNWETYNDPTGKTKNTSRVKHGCFINEPGLFDTRFFNMSPREADNTDPAHRLAITATYEAMEMAGMVPNRTPSTQQDRIGVFFGVTSDDWREANSSQNVDTYFIPGTVRAFMPGRISYFFRFSGPSLCIDTACSSSFAAIQSACGYLWRGECDTAVAGGTNVLTNPDIFTGLDRGHFLSRSGNCNTFDDEASGYCRADAAGAVILKRLEDALADKDPIFGVIAGANTNHCGQTDSITRPHEGDQASVFNQVLRHRNIDPNDISYVEMHGTGTQAGDATEMRSVLSVFLPDQRRGPEQPLYLGSIKACIGHSEAASGVSALIKVLLMMRENEIPPHCGIKTKINRNYPTDLEDRNVRIASRPTPWLRSSSRGGTRRAFINNFSAAGGNTALLLEDAPVVDDMDRDTRAERLQDARGSHIVAVTAKSAKSLRTNVENLISFLEENPSTSLPALSYTTTARRIHHGHRVGCTGDSTASILDKLRSQLAGWSGNTKPSGLPSQPKLKVPEVAFVFTGQGSLYTNLGRELFDTVPGFRDDLVRFDGMAQQQGFSPFLSIIDGSAPNLGDVDTCASHLALVCLQMALSRLWNSWNISPGMVVGHSLGEYAALFAAGVISASDAIFLVGTRAGLLARCCSRGTHAMLAVKAPLDVVRPLLESSSSSSCELTCVNQPMGVVVGGQTENIEKLSARIRAQGYESVLLDIPYSFHTSQVDPLLQDFQAAAQTVQYRAPQVPVLSPLLGRVITRDESVLDGEYLTKACRGVVNFQGALEEARRARVVGEDTIWLEIGAHPICSGMIKATLGSQSNTLSSLRKSASPWTCITSSLESMYVRGQDIDWNNYHRDFSQSHQVVQLPRYGWDLKNHWILYKNDFLLTKGEGSAPAAGLPPPAQTKPEYRYISPSVQRVIEESHSDAKSTLLVESDVHDSRLAHVLRGHVVNGASLCPSSLYGDIALTMAETMVQGSGLAKLSGFDVCDVKVDNPLIANPSKTSQLFRVSAVADWQTRLIALSIYSVDDDSGNLTKRHASVNVRVFEDKTSWLREWAPMSYLIQGRLASLRQGAMDGGNHRLKRSMVYKLFNSIVDYSPAYQGMQEVILDSENLEATAKVTFGVDDQGFKMNPHWIDCLAHIAGFIMNGNENLQSDKEVFINHGWARLRFGETPQKGKVYTTYNRMQSVDGKLYTGSTYVLDGERIVAVFESITFGKVPRKLLDNLLPSETANATINVKKVPGRSVTTPPTRATKSPSVRPSPPPPPPPPAQSAAKVSREFDHVLAIIAEEVGVGLEELGPDSQFADLGLDSLLSLTVASRVDEEVGINLPSTIFVTYSTVGDLQSLLEPRGSSPLSGDTPDSSATSSSADTPDSSTSSSHGDEEDASSATSVSSMSDSIDLRDMVRQIIIKETGAAAEDLTPTTCLADVGIDSLLGLTLLDSLGDRFDTVVPNGLLLESETLEDLEIALGNFLGLEVPGSSSSEKPELDNIVSAAPHATSIALARAKTKTPDLESHGHGHLQSRVLFLLPDGSGSAASYATLARLDPSMTVYGINCPWRTTPQEMIRSGVKTHQMVAKMVMEIRRRQPRGPYHLGGWSAGGIFAFEAARQLMASGEAIESLSLVDAPNPVGIENPPARMFDFFESVGLFGDMCGSGGSKVVPKWLRHHFDATVHMLDGYDPEPLPNAPPTTVIYARDGVCKDGRNGNGPWIETSPDDPREMLWLLHNRTDFSAGGWRALVGGSNVSVHVLDDVNHFSMMNEGEHMEVMRRHIRQAVLKQSC</sequence>
<feature type="domain" description="Ketosynthase family 3 (KS3)" evidence="8">
    <location>
        <begin position="380"/>
        <end position="813"/>
    </location>
</feature>
<dbReference type="InterPro" id="IPR016036">
    <property type="entry name" value="Malonyl_transacylase_ACP-bd"/>
</dbReference>
<dbReference type="GO" id="GO:0006633">
    <property type="term" value="P:fatty acid biosynthetic process"/>
    <property type="evidence" value="ECO:0007669"/>
    <property type="project" value="InterPro"/>
</dbReference>
<dbReference type="PROSITE" id="PS50075">
    <property type="entry name" value="CARRIER"/>
    <property type="match status" value="2"/>
</dbReference>
<feature type="compositionally biased region" description="Polar residues" evidence="6">
    <location>
        <begin position="1648"/>
        <end position="1658"/>
    </location>
</feature>
<dbReference type="SMART" id="SM00825">
    <property type="entry name" value="PKS_KS"/>
    <property type="match status" value="1"/>
</dbReference>
<dbReference type="InterPro" id="IPR049900">
    <property type="entry name" value="PKS_mFAS_DH"/>
</dbReference>
<dbReference type="Pfam" id="PF00109">
    <property type="entry name" value="ketoacyl-synt"/>
    <property type="match status" value="1"/>
</dbReference>
<evidence type="ECO:0000259" key="7">
    <source>
        <dbReference type="PROSITE" id="PS50075"/>
    </source>
</evidence>
<dbReference type="PROSITE" id="PS52004">
    <property type="entry name" value="KS3_2"/>
    <property type="match status" value="1"/>
</dbReference>
<keyword evidence="1" id="KW-0596">Phosphopantetheine</keyword>
<protein>
    <submittedName>
        <fullName evidence="10">T1pks</fullName>
    </submittedName>
</protein>
<feature type="active site" description="Proton acceptor; for dehydratase activity" evidence="5">
    <location>
        <position position="1352"/>
    </location>
</feature>
<dbReference type="Pfam" id="PF00975">
    <property type="entry name" value="Thioesterase"/>
    <property type="match status" value="1"/>
</dbReference>
<organism evidence="10 11">
    <name type="scientific">Epichloe festucae (strain Fl1)</name>
    <dbReference type="NCBI Taxonomy" id="877507"/>
    <lineage>
        <taxon>Eukaryota</taxon>
        <taxon>Fungi</taxon>
        <taxon>Dikarya</taxon>
        <taxon>Ascomycota</taxon>
        <taxon>Pezizomycotina</taxon>
        <taxon>Sordariomycetes</taxon>
        <taxon>Hypocreomycetidae</taxon>
        <taxon>Hypocreales</taxon>
        <taxon>Clavicipitaceae</taxon>
        <taxon>Epichloe</taxon>
    </lineage>
</organism>
<feature type="domain" description="Carrier" evidence="7">
    <location>
        <begin position="1681"/>
        <end position="1755"/>
    </location>
</feature>
<evidence type="ECO:0000256" key="1">
    <source>
        <dbReference type="ARBA" id="ARBA00022450"/>
    </source>
</evidence>